<protein>
    <submittedName>
        <fullName evidence="1">Uncharacterized protein</fullName>
    </submittedName>
</protein>
<organism evidence="1 2">
    <name type="scientific">Hyalomma asiaticum</name>
    <name type="common">Tick</name>
    <dbReference type="NCBI Taxonomy" id="266040"/>
    <lineage>
        <taxon>Eukaryota</taxon>
        <taxon>Metazoa</taxon>
        <taxon>Ecdysozoa</taxon>
        <taxon>Arthropoda</taxon>
        <taxon>Chelicerata</taxon>
        <taxon>Arachnida</taxon>
        <taxon>Acari</taxon>
        <taxon>Parasitiformes</taxon>
        <taxon>Ixodida</taxon>
        <taxon>Ixodoidea</taxon>
        <taxon>Ixodidae</taxon>
        <taxon>Hyalomminae</taxon>
        <taxon>Hyalomma</taxon>
    </lineage>
</organism>
<reference evidence="1" key="1">
    <citation type="submission" date="2020-05" db="EMBL/GenBank/DDBJ databases">
        <title>Large-scale comparative analyses of tick genomes elucidate their genetic diversity and vector capacities.</title>
        <authorList>
            <person name="Jia N."/>
            <person name="Wang J."/>
            <person name="Shi W."/>
            <person name="Du L."/>
            <person name="Sun Y."/>
            <person name="Zhan W."/>
            <person name="Jiang J."/>
            <person name="Wang Q."/>
            <person name="Zhang B."/>
            <person name="Ji P."/>
            <person name="Sakyi L.B."/>
            <person name="Cui X."/>
            <person name="Yuan T."/>
            <person name="Jiang B."/>
            <person name="Yang W."/>
            <person name="Lam T.T.-Y."/>
            <person name="Chang Q."/>
            <person name="Ding S."/>
            <person name="Wang X."/>
            <person name="Zhu J."/>
            <person name="Ruan X."/>
            <person name="Zhao L."/>
            <person name="Wei J."/>
            <person name="Que T."/>
            <person name="Du C."/>
            <person name="Cheng J."/>
            <person name="Dai P."/>
            <person name="Han X."/>
            <person name="Huang E."/>
            <person name="Gao Y."/>
            <person name="Liu J."/>
            <person name="Shao H."/>
            <person name="Ye R."/>
            <person name="Li L."/>
            <person name="Wei W."/>
            <person name="Wang X."/>
            <person name="Wang C."/>
            <person name="Yang T."/>
            <person name="Huo Q."/>
            <person name="Li W."/>
            <person name="Guo W."/>
            <person name="Chen H."/>
            <person name="Zhou L."/>
            <person name="Ni X."/>
            <person name="Tian J."/>
            <person name="Zhou Y."/>
            <person name="Sheng Y."/>
            <person name="Liu T."/>
            <person name="Pan Y."/>
            <person name="Xia L."/>
            <person name="Li J."/>
            <person name="Zhao F."/>
            <person name="Cao W."/>
        </authorList>
    </citation>
    <scope>NUCLEOTIDE SEQUENCE</scope>
    <source>
        <strain evidence="1">Hyas-2018</strain>
    </source>
</reference>
<keyword evidence="2" id="KW-1185">Reference proteome</keyword>
<dbReference type="EMBL" id="CM023490">
    <property type="protein sequence ID" value="KAH6943480.1"/>
    <property type="molecule type" value="Genomic_DNA"/>
</dbReference>
<evidence type="ECO:0000313" key="2">
    <source>
        <dbReference type="Proteomes" id="UP000821845"/>
    </source>
</evidence>
<sequence>MQKLGKDGPRAFYEGAVAESIVKAVHLAGGVMSTRDLSDHMNTVEPVEVEPLSTTYRGDFSVHTTPLPTQGAVLLQALNILDRVGVKGQFEHVIIEALRHAIGDRLRYIGHTETGGSLTEMLSPKRAMDCANMVDLDRRTDITESEEGKPQLGNAGTTFAAAADEKGNVCALIGSLSMFFGCAVVQEHGFCVQIRGLGFNQTPGHPNCFGPRKKPYHSLTPVMIPDAHTQDWLGTMGTSSGLPQTGILTQLLLNMVELGLDPQQSLSKPRFLIGSALRAHPDSTVVVDPGFPQEELLALQQRGHKIRVASEKLNFYHGGHANIMAKASLWSRLDVRASTTSQESRRNGLIWCGVEPCLNGVALGY</sequence>
<evidence type="ECO:0000313" key="1">
    <source>
        <dbReference type="EMBL" id="KAH6943480.1"/>
    </source>
</evidence>
<accession>A0ACB7T974</accession>
<name>A0ACB7T974_HYAAI</name>
<proteinExistence type="predicted"/>
<dbReference type="Proteomes" id="UP000821845">
    <property type="component" value="Chromosome 10"/>
</dbReference>
<comment type="caution">
    <text evidence="1">The sequence shown here is derived from an EMBL/GenBank/DDBJ whole genome shotgun (WGS) entry which is preliminary data.</text>
</comment>
<gene>
    <name evidence="1" type="ORF">HPB50_021719</name>
</gene>